<sequence length="207" mass="21776">MTLTFLAPAGPAQPFHSPPGPTQPLYATAAPAQPSFSNQLSFTSSQAPALPPSATNSPSPVQKLLPYLPPSASSAFVSQLVSPGCVGKRETPPANPQQASTVAWCWISLQCGVCIEGFISKIKISPNEDSAAALKALQREAAMLTGSQARLQTSSACIRGSLLSPRRPQRLCCYRPCPPEGARAPVSTRAIRLWKMPPDGGLGLLLF</sequence>
<evidence type="ECO:0000256" key="1">
    <source>
        <dbReference type="SAM" id="MobiDB-lite"/>
    </source>
</evidence>
<evidence type="ECO:0000313" key="3">
    <source>
        <dbReference type="Proteomes" id="UP000324632"/>
    </source>
</evidence>
<dbReference type="Proteomes" id="UP000324632">
    <property type="component" value="Chromosome 7"/>
</dbReference>
<dbReference type="AlphaFoldDB" id="A0A5A9PBP5"/>
<name>A0A5A9PBP5_9TELE</name>
<organism evidence="2 3">
    <name type="scientific">Triplophysa tibetana</name>
    <dbReference type="NCBI Taxonomy" id="1572043"/>
    <lineage>
        <taxon>Eukaryota</taxon>
        <taxon>Metazoa</taxon>
        <taxon>Chordata</taxon>
        <taxon>Craniata</taxon>
        <taxon>Vertebrata</taxon>
        <taxon>Euteleostomi</taxon>
        <taxon>Actinopterygii</taxon>
        <taxon>Neopterygii</taxon>
        <taxon>Teleostei</taxon>
        <taxon>Ostariophysi</taxon>
        <taxon>Cypriniformes</taxon>
        <taxon>Nemacheilidae</taxon>
        <taxon>Triplophysa</taxon>
    </lineage>
</organism>
<feature type="compositionally biased region" description="Polar residues" evidence="1">
    <location>
        <begin position="34"/>
        <end position="60"/>
    </location>
</feature>
<feature type="region of interest" description="Disordered" evidence="1">
    <location>
        <begin position="1"/>
        <end position="62"/>
    </location>
</feature>
<keyword evidence="3" id="KW-1185">Reference proteome</keyword>
<gene>
    <name evidence="2" type="ORF">E1301_Tti006708</name>
</gene>
<reference evidence="2 3" key="1">
    <citation type="journal article" date="2019" name="Mol. Ecol. Resour.">
        <title>Chromosome-level genome assembly of Triplophysa tibetana, a fish adapted to the harsh high-altitude environment of the Tibetan Plateau.</title>
        <authorList>
            <person name="Yang X."/>
            <person name="Liu H."/>
            <person name="Ma Z."/>
            <person name="Zou Y."/>
            <person name="Zou M."/>
            <person name="Mao Y."/>
            <person name="Li X."/>
            <person name="Wang H."/>
            <person name="Chen T."/>
            <person name="Wang W."/>
            <person name="Yang R."/>
        </authorList>
    </citation>
    <scope>NUCLEOTIDE SEQUENCE [LARGE SCALE GENOMIC DNA]</scope>
    <source>
        <strain evidence="2">TTIB1903HZAU</strain>
        <tissue evidence="2">Muscle</tissue>
    </source>
</reference>
<accession>A0A5A9PBP5</accession>
<dbReference type="EMBL" id="SOYY01000007">
    <property type="protein sequence ID" value="KAA0719202.1"/>
    <property type="molecule type" value="Genomic_DNA"/>
</dbReference>
<proteinExistence type="predicted"/>
<evidence type="ECO:0000313" key="2">
    <source>
        <dbReference type="EMBL" id="KAA0719202.1"/>
    </source>
</evidence>
<comment type="caution">
    <text evidence="2">The sequence shown here is derived from an EMBL/GenBank/DDBJ whole genome shotgun (WGS) entry which is preliminary data.</text>
</comment>
<protein>
    <submittedName>
        <fullName evidence="2">Uncharacterized protein</fullName>
    </submittedName>
</protein>